<evidence type="ECO:0000313" key="3">
    <source>
        <dbReference type="EMBL" id="KAJ7377943.1"/>
    </source>
</evidence>
<comment type="caution">
    <text evidence="3">The sequence shown here is derived from an EMBL/GenBank/DDBJ whole genome shotgun (WGS) entry which is preliminary data.</text>
</comment>
<feature type="compositionally biased region" description="Acidic residues" evidence="1">
    <location>
        <begin position="37"/>
        <end position="59"/>
    </location>
</feature>
<dbReference type="Proteomes" id="UP001163046">
    <property type="component" value="Unassembled WGS sequence"/>
</dbReference>
<feature type="compositionally biased region" description="Basic and acidic residues" evidence="1">
    <location>
        <begin position="21"/>
        <end position="36"/>
    </location>
</feature>
<evidence type="ECO:0000256" key="2">
    <source>
        <dbReference type="SAM" id="SignalP"/>
    </source>
</evidence>
<keyword evidence="2" id="KW-0732">Signal</keyword>
<sequence>MKAAFLFIVLLSVFVLTPAKPVKEHEGDTSSKNEDKSDVDDALETSGDTDDDEEEDGSSTEEPRMRQKRDVYGELEGEEKVKDSSGDDLEEEDEEDSDTKEDKSLPKVTVQKIKINLIPMRKNCRCRIQWESQDLLL</sequence>
<dbReference type="EMBL" id="MU826370">
    <property type="protein sequence ID" value="KAJ7377943.1"/>
    <property type="molecule type" value="Genomic_DNA"/>
</dbReference>
<organism evidence="3 4">
    <name type="scientific">Desmophyllum pertusum</name>
    <dbReference type="NCBI Taxonomy" id="174260"/>
    <lineage>
        <taxon>Eukaryota</taxon>
        <taxon>Metazoa</taxon>
        <taxon>Cnidaria</taxon>
        <taxon>Anthozoa</taxon>
        <taxon>Hexacorallia</taxon>
        <taxon>Scleractinia</taxon>
        <taxon>Caryophylliina</taxon>
        <taxon>Caryophylliidae</taxon>
        <taxon>Desmophyllum</taxon>
    </lineage>
</organism>
<accession>A0A9W9ZA53</accession>
<reference evidence="3" key="1">
    <citation type="submission" date="2023-01" db="EMBL/GenBank/DDBJ databases">
        <title>Genome assembly of the deep-sea coral Lophelia pertusa.</title>
        <authorList>
            <person name="Herrera S."/>
            <person name="Cordes E."/>
        </authorList>
    </citation>
    <scope>NUCLEOTIDE SEQUENCE</scope>
    <source>
        <strain evidence="3">USNM1676648</strain>
        <tissue evidence="3">Polyp</tissue>
    </source>
</reference>
<protein>
    <submittedName>
        <fullName evidence="3">Uncharacterized protein</fullName>
    </submittedName>
</protein>
<evidence type="ECO:0000313" key="4">
    <source>
        <dbReference type="Proteomes" id="UP001163046"/>
    </source>
</evidence>
<keyword evidence="4" id="KW-1185">Reference proteome</keyword>
<feature type="region of interest" description="Disordered" evidence="1">
    <location>
        <begin position="19"/>
        <end position="107"/>
    </location>
</feature>
<feature type="compositionally biased region" description="Acidic residues" evidence="1">
    <location>
        <begin position="86"/>
        <end position="99"/>
    </location>
</feature>
<evidence type="ECO:0000256" key="1">
    <source>
        <dbReference type="SAM" id="MobiDB-lite"/>
    </source>
</evidence>
<dbReference type="AlphaFoldDB" id="A0A9W9ZA53"/>
<name>A0A9W9ZA53_9CNID</name>
<feature type="chain" id="PRO_5040734246" evidence="2">
    <location>
        <begin position="20"/>
        <end position="137"/>
    </location>
</feature>
<feature type="compositionally biased region" description="Basic and acidic residues" evidence="1">
    <location>
        <begin position="61"/>
        <end position="85"/>
    </location>
</feature>
<proteinExistence type="predicted"/>
<feature type="signal peptide" evidence="2">
    <location>
        <begin position="1"/>
        <end position="19"/>
    </location>
</feature>
<gene>
    <name evidence="3" type="ORF">OS493_025258</name>
</gene>